<evidence type="ECO:0000256" key="5">
    <source>
        <dbReference type="PROSITE-ProRule" id="PRU00266"/>
    </source>
</evidence>
<dbReference type="InterPro" id="IPR014720">
    <property type="entry name" value="dsRBD_dom"/>
</dbReference>
<dbReference type="SUPFAM" id="SSF54768">
    <property type="entry name" value="dsRNA-binding domain-like"/>
    <property type="match status" value="1"/>
</dbReference>
<reference evidence="9 10" key="1">
    <citation type="journal article" date="2012" name="New Phytol.">
        <title>Insight into trade-off between wood decay and parasitism from the genome of a fungal forest pathogen.</title>
        <authorList>
            <person name="Olson A."/>
            <person name="Aerts A."/>
            <person name="Asiegbu F."/>
            <person name="Belbahri L."/>
            <person name="Bouzid O."/>
            <person name="Broberg A."/>
            <person name="Canback B."/>
            <person name="Coutinho P.M."/>
            <person name="Cullen D."/>
            <person name="Dalman K."/>
            <person name="Deflorio G."/>
            <person name="van Diepen L.T."/>
            <person name="Dunand C."/>
            <person name="Duplessis S."/>
            <person name="Durling M."/>
            <person name="Gonthier P."/>
            <person name="Grimwood J."/>
            <person name="Fossdal C.G."/>
            <person name="Hansson D."/>
            <person name="Henrissat B."/>
            <person name="Hietala A."/>
            <person name="Himmelstrand K."/>
            <person name="Hoffmeister D."/>
            <person name="Hogberg N."/>
            <person name="James T.Y."/>
            <person name="Karlsson M."/>
            <person name="Kohler A."/>
            <person name="Kues U."/>
            <person name="Lee Y.H."/>
            <person name="Lin Y.C."/>
            <person name="Lind M."/>
            <person name="Lindquist E."/>
            <person name="Lombard V."/>
            <person name="Lucas S."/>
            <person name="Lunden K."/>
            <person name="Morin E."/>
            <person name="Murat C."/>
            <person name="Park J."/>
            <person name="Raffaello T."/>
            <person name="Rouze P."/>
            <person name="Salamov A."/>
            <person name="Schmutz J."/>
            <person name="Solheim H."/>
            <person name="Stahlberg J."/>
            <person name="Velez H."/>
            <person name="de Vries R.P."/>
            <person name="Wiebenga A."/>
            <person name="Woodward S."/>
            <person name="Yakovlev I."/>
            <person name="Garbelotto M."/>
            <person name="Martin F."/>
            <person name="Grigoriev I.V."/>
            <person name="Stenlid J."/>
        </authorList>
    </citation>
    <scope>NUCLEOTIDE SEQUENCE [LARGE SCALE GENOMIC DNA]</scope>
    <source>
        <strain evidence="9 10">TC 32-1</strain>
    </source>
</reference>
<feature type="domain" description="RNase III" evidence="8">
    <location>
        <begin position="15"/>
        <end position="139"/>
    </location>
</feature>
<dbReference type="InterPro" id="IPR000999">
    <property type="entry name" value="RNase_III_dom"/>
</dbReference>
<dbReference type="SUPFAM" id="SSF69065">
    <property type="entry name" value="RNase III domain-like"/>
    <property type="match status" value="1"/>
</dbReference>
<dbReference type="Gene3D" id="3.30.160.20">
    <property type="match status" value="1"/>
</dbReference>
<dbReference type="KEGG" id="hir:HETIRDRAFT_239865"/>
<feature type="non-terminal residue" evidence="9">
    <location>
        <position position="283"/>
    </location>
</feature>
<evidence type="ECO:0000313" key="10">
    <source>
        <dbReference type="Proteomes" id="UP000030671"/>
    </source>
</evidence>
<keyword evidence="1" id="KW-0479">Metal-binding</keyword>
<dbReference type="AlphaFoldDB" id="W4KE35"/>
<evidence type="ECO:0000256" key="3">
    <source>
        <dbReference type="ARBA" id="ARBA00022842"/>
    </source>
</evidence>
<keyword evidence="10" id="KW-1185">Reference proteome</keyword>
<dbReference type="PANTHER" id="PTHR14950:SF37">
    <property type="entry name" value="ENDORIBONUCLEASE DICER"/>
    <property type="match status" value="1"/>
</dbReference>
<dbReference type="HOGENOM" id="CLU_000907_2_0_1"/>
<evidence type="ECO:0000259" key="7">
    <source>
        <dbReference type="PROSITE" id="PS50137"/>
    </source>
</evidence>
<accession>W4KE35</accession>
<keyword evidence="2" id="KW-0378">Hydrolase</keyword>
<keyword evidence="4 5" id="KW-0694">RNA-binding</keyword>
<evidence type="ECO:0000256" key="4">
    <source>
        <dbReference type="ARBA" id="ARBA00022884"/>
    </source>
</evidence>
<sequence length="283" mass="31155">SPDFGPKPLPPLPQIRSEDIRKRIFTHRSYAARPTHIFEDTPEDPSPDNEVLEHLGDQVLGLVVTELLYHLYPYLRVGPSTKMRALVVGNSTLAVISVKYRLPEQLRLHRAQSITLRASVNVQADVFESYIGGLYQDQGLVAVQDWLRALLRPYVHEAYRIVRSQHGLPPASATSGAPAGPPPAPRRLSNPALPVSPPPSPSPSLTSATIGHLGLFNQRLQQDNRTIEWSFSDSKDQGTKATPVWVARALVDRECWGTGRGNTKKAAKNEAAKQGLSKIGYTV</sequence>
<dbReference type="GO" id="GO:0006396">
    <property type="term" value="P:RNA processing"/>
    <property type="evidence" value="ECO:0007669"/>
    <property type="project" value="InterPro"/>
</dbReference>
<feature type="compositionally biased region" description="Low complexity" evidence="6">
    <location>
        <begin position="169"/>
        <end position="178"/>
    </location>
</feature>
<dbReference type="SMART" id="SM00535">
    <property type="entry name" value="RIBOc"/>
    <property type="match status" value="1"/>
</dbReference>
<gene>
    <name evidence="9" type="ORF">HETIRDRAFT_239865</name>
</gene>
<dbReference type="STRING" id="747525.W4KE35"/>
<protein>
    <submittedName>
        <fullName evidence="9">Uncharacterized protein</fullName>
    </submittedName>
</protein>
<dbReference type="InterPro" id="IPR036389">
    <property type="entry name" value="RNase_III_sf"/>
</dbReference>
<evidence type="ECO:0000256" key="2">
    <source>
        <dbReference type="ARBA" id="ARBA00022801"/>
    </source>
</evidence>
<feature type="domain" description="DRBM" evidence="7">
    <location>
        <begin position="208"/>
        <end position="281"/>
    </location>
</feature>
<feature type="region of interest" description="Disordered" evidence="6">
    <location>
        <begin position="167"/>
        <end position="208"/>
    </location>
</feature>
<dbReference type="Pfam" id="PF00636">
    <property type="entry name" value="Ribonuclease_3"/>
    <property type="match status" value="1"/>
</dbReference>
<feature type="non-terminal residue" evidence="9">
    <location>
        <position position="1"/>
    </location>
</feature>
<dbReference type="GO" id="GO:0004525">
    <property type="term" value="F:ribonuclease III activity"/>
    <property type="evidence" value="ECO:0007669"/>
    <property type="project" value="InterPro"/>
</dbReference>
<evidence type="ECO:0000256" key="6">
    <source>
        <dbReference type="SAM" id="MobiDB-lite"/>
    </source>
</evidence>
<proteinExistence type="predicted"/>
<dbReference type="Pfam" id="PF00035">
    <property type="entry name" value="dsrm"/>
    <property type="match status" value="1"/>
</dbReference>
<keyword evidence="3" id="KW-0460">Magnesium</keyword>
<dbReference type="CDD" id="cd00593">
    <property type="entry name" value="RIBOc"/>
    <property type="match status" value="1"/>
</dbReference>
<dbReference type="eggNOG" id="KOG1817">
    <property type="taxonomic scope" value="Eukaryota"/>
</dbReference>
<name>W4KE35_HETIT</name>
<dbReference type="PROSITE" id="PS50142">
    <property type="entry name" value="RNASE_3_2"/>
    <property type="match status" value="1"/>
</dbReference>
<dbReference type="PROSITE" id="PS50137">
    <property type="entry name" value="DS_RBD"/>
    <property type="match status" value="1"/>
</dbReference>
<evidence type="ECO:0000313" key="9">
    <source>
        <dbReference type="EMBL" id="ETW84122.1"/>
    </source>
</evidence>
<dbReference type="GO" id="GO:0003723">
    <property type="term" value="F:RNA binding"/>
    <property type="evidence" value="ECO:0007669"/>
    <property type="project" value="UniProtKB-UniRule"/>
</dbReference>
<dbReference type="GeneID" id="20668838"/>
<dbReference type="GO" id="GO:0046872">
    <property type="term" value="F:metal ion binding"/>
    <property type="evidence" value="ECO:0007669"/>
    <property type="project" value="UniProtKB-KW"/>
</dbReference>
<dbReference type="Gene3D" id="1.10.1520.10">
    <property type="entry name" value="Ribonuclease III domain"/>
    <property type="match status" value="1"/>
</dbReference>
<evidence type="ECO:0000259" key="8">
    <source>
        <dbReference type="PROSITE" id="PS50142"/>
    </source>
</evidence>
<organism evidence="9 10">
    <name type="scientific">Heterobasidion irregulare (strain TC 32-1)</name>
    <dbReference type="NCBI Taxonomy" id="747525"/>
    <lineage>
        <taxon>Eukaryota</taxon>
        <taxon>Fungi</taxon>
        <taxon>Dikarya</taxon>
        <taxon>Basidiomycota</taxon>
        <taxon>Agaricomycotina</taxon>
        <taxon>Agaricomycetes</taxon>
        <taxon>Russulales</taxon>
        <taxon>Bondarzewiaceae</taxon>
        <taxon>Heterobasidion</taxon>
        <taxon>Heterobasidion annosum species complex</taxon>
    </lineage>
</organism>
<evidence type="ECO:0000256" key="1">
    <source>
        <dbReference type="ARBA" id="ARBA00022723"/>
    </source>
</evidence>
<dbReference type="OrthoDB" id="2392202at2759"/>
<dbReference type="RefSeq" id="XP_009543829.1">
    <property type="nucleotide sequence ID" value="XM_009545534.1"/>
</dbReference>
<dbReference type="Proteomes" id="UP000030671">
    <property type="component" value="Unassembled WGS sequence"/>
</dbReference>
<dbReference type="EMBL" id="KI925456">
    <property type="protein sequence ID" value="ETW84122.1"/>
    <property type="molecule type" value="Genomic_DNA"/>
</dbReference>
<dbReference type="PANTHER" id="PTHR14950">
    <property type="entry name" value="DICER-RELATED"/>
    <property type="match status" value="1"/>
</dbReference>
<dbReference type="InParanoid" id="W4KE35"/>